<evidence type="ECO:0000256" key="2">
    <source>
        <dbReference type="ARBA" id="ARBA00004429"/>
    </source>
</evidence>
<dbReference type="SMART" id="SM00388">
    <property type="entry name" value="HisKA"/>
    <property type="match status" value="1"/>
</dbReference>
<keyword evidence="11" id="KW-1133">Transmembrane helix</keyword>
<dbReference type="PROSITE" id="PS50109">
    <property type="entry name" value="HIS_KIN"/>
    <property type="match status" value="1"/>
</dbReference>
<accession>A0A150XGR9</accession>
<dbReference type="GO" id="GO:0005886">
    <property type="term" value="C:plasma membrane"/>
    <property type="evidence" value="ECO:0007669"/>
    <property type="project" value="UniProtKB-SubCell"/>
</dbReference>
<dbReference type="SUPFAM" id="SSF47226">
    <property type="entry name" value="Histidine-containing phosphotransfer domain, HPT domain"/>
    <property type="match status" value="1"/>
</dbReference>
<dbReference type="InterPro" id="IPR036097">
    <property type="entry name" value="HisK_dim/P_sf"/>
</dbReference>
<evidence type="ECO:0000256" key="15">
    <source>
        <dbReference type="PROSITE-ProRule" id="PRU00169"/>
    </source>
</evidence>
<keyword evidence="7" id="KW-0808">Transferase</keyword>
<feature type="modified residue" description="Phosphohistidine" evidence="14">
    <location>
        <position position="581"/>
    </location>
</feature>
<organism evidence="20 21">
    <name type="scientific">Roseivirga spongicola</name>
    <dbReference type="NCBI Taxonomy" id="333140"/>
    <lineage>
        <taxon>Bacteria</taxon>
        <taxon>Pseudomonadati</taxon>
        <taxon>Bacteroidota</taxon>
        <taxon>Cytophagia</taxon>
        <taxon>Cytophagales</taxon>
        <taxon>Roseivirgaceae</taxon>
        <taxon>Roseivirga</taxon>
    </lineage>
</organism>
<dbReference type="EMBL" id="LRPC01000001">
    <property type="protein sequence ID" value="KYG77913.1"/>
    <property type="molecule type" value="Genomic_DNA"/>
</dbReference>
<keyword evidence="10" id="KW-0547">Nucleotide-binding</keyword>
<evidence type="ECO:0000259" key="19">
    <source>
        <dbReference type="PROSITE" id="PS50894"/>
    </source>
</evidence>
<dbReference type="Gene3D" id="3.30.565.10">
    <property type="entry name" value="Histidine kinase-like ATPase, C-terminal domain"/>
    <property type="match status" value="1"/>
</dbReference>
<dbReference type="AlphaFoldDB" id="A0A150XGR9"/>
<dbReference type="Pfam" id="PF01627">
    <property type="entry name" value="Hpt"/>
    <property type="match status" value="1"/>
</dbReference>
<evidence type="ECO:0000256" key="1">
    <source>
        <dbReference type="ARBA" id="ARBA00000085"/>
    </source>
</evidence>
<comment type="catalytic activity">
    <reaction evidence="1">
        <text>ATP + protein L-histidine = ADP + protein N-phospho-L-histidine.</text>
        <dbReference type="EC" id="2.7.13.3"/>
    </reaction>
</comment>
<dbReference type="Gene3D" id="3.40.50.2300">
    <property type="match status" value="1"/>
</dbReference>
<evidence type="ECO:0000256" key="11">
    <source>
        <dbReference type="ARBA" id="ARBA00022989"/>
    </source>
</evidence>
<keyword evidence="4" id="KW-1003">Cell membrane</keyword>
<evidence type="ECO:0000256" key="5">
    <source>
        <dbReference type="ARBA" id="ARBA00022519"/>
    </source>
</evidence>
<feature type="coiled-coil region" evidence="16">
    <location>
        <begin position="117"/>
        <end position="144"/>
    </location>
</feature>
<evidence type="ECO:0000256" key="7">
    <source>
        <dbReference type="ARBA" id="ARBA00022679"/>
    </source>
</evidence>
<evidence type="ECO:0000313" key="21">
    <source>
        <dbReference type="Proteomes" id="UP000075606"/>
    </source>
</evidence>
<dbReference type="InterPro" id="IPR004358">
    <property type="entry name" value="Sig_transdc_His_kin-like_C"/>
</dbReference>
<dbReference type="InterPro" id="IPR008207">
    <property type="entry name" value="Sig_transdc_His_kin_Hpt_dom"/>
</dbReference>
<comment type="caution">
    <text evidence="20">The sequence shown here is derived from an EMBL/GenBank/DDBJ whole genome shotgun (WGS) entry which is preliminary data.</text>
</comment>
<evidence type="ECO:0000256" key="4">
    <source>
        <dbReference type="ARBA" id="ARBA00022475"/>
    </source>
</evidence>
<evidence type="ECO:0000256" key="12">
    <source>
        <dbReference type="ARBA" id="ARBA00023012"/>
    </source>
</evidence>
<sequence length="637" mass="72378">MSKNLDQIKLQKLGSSCQVTLFDLEGKVTESCDTLLQTSAEHPIFNQFDFLLSIQEVLQNLEAEEPLHFDLVEWHEQKEALFSMSFQLIDTKTIQWFIIDRSHERAHISSVQQSRNNAAINEELLEIRQKYLEAEKQLLGYKNEELLRVHKFKKRFFAEVSHEMRTPLNSISGLVKLLEEADSSETENYLHSIKATSEHLNHIINDILDLSKVEEGKLELQKFSFDLREVVNSIIRGFTMASKQRNIYLKAEIDSTLPQYIEADPVRLSQVLYNLVGNAIKFTQKGGITIKISAEATAKNEFLLNFDIKDTGIGMSAESIQKILEPYAQVEGQSYYEYGGTGLGMGIAQRLIEVMGSKLSIESSLGKGTSMSFELKCKASKRATYSINGKQPTKDNSDLSEFSFLFAEDDAMNALILKEHANQWKVKGHFVSSASQLKAELARKHYDILISDINLGDDTSINVLTRLRQSESINQNIPIVFLSGDSKERYPMLEELTDWNFLLKPVNPATLAIKVRQMLKLTEIAPLEAVDLTSLKESAQHNMEFVVELIETILEHLPQDLNKLEQASNTEDHEAARRVLHKLKPSITYLGIKSLIKERQMLHDKVTKGFSIAHDFNPFKERVLLALDDLANVKESL</sequence>
<comment type="subcellular location">
    <subcellularLocation>
        <location evidence="2">Cell inner membrane</location>
        <topology evidence="2">Multi-pass membrane protein</topology>
    </subcellularLocation>
</comment>
<dbReference type="InterPro" id="IPR036890">
    <property type="entry name" value="HATPase_C_sf"/>
</dbReference>
<dbReference type="PRINTS" id="PR00344">
    <property type="entry name" value="BCTRLSENSOR"/>
</dbReference>
<reference evidence="20 21" key="1">
    <citation type="submission" date="2016-01" db="EMBL/GenBank/DDBJ databases">
        <title>Genome sequencing of Roseivirga spongicola UST030701-084.</title>
        <authorList>
            <person name="Selvaratnam C."/>
            <person name="Thevarajoo S."/>
            <person name="Goh K.M."/>
            <person name="Ee R."/>
            <person name="Chan K.-G."/>
            <person name="Chong C.S."/>
        </authorList>
    </citation>
    <scope>NUCLEOTIDE SEQUENCE [LARGE SCALE GENOMIC DNA]</scope>
    <source>
        <strain evidence="20 21">UST030701-084</strain>
    </source>
</reference>
<feature type="modified residue" description="4-aspartylphosphate" evidence="15">
    <location>
        <position position="452"/>
    </location>
</feature>
<keyword evidence="16" id="KW-0175">Coiled coil</keyword>
<dbReference type="Proteomes" id="UP000075606">
    <property type="component" value="Unassembled WGS sequence"/>
</dbReference>
<evidence type="ECO:0000256" key="14">
    <source>
        <dbReference type="PROSITE-ProRule" id="PRU00110"/>
    </source>
</evidence>
<evidence type="ECO:0000256" key="3">
    <source>
        <dbReference type="ARBA" id="ARBA00012438"/>
    </source>
</evidence>
<evidence type="ECO:0000259" key="17">
    <source>
        <dbReference type="PROSITE" id="PS50109"/>
    </source>
</evidence>
<feature type="domain" description="Histidine kinase" evidence="17">
    <location>
        <begin position="159"/>
        <end position="379"/>
    </location>
</feature>
<evidence type="ECO:0000313" key="20">
    <source>
        <dbReference type="EMBL" id="KYG77913.1"/>
    </source>
</evidence>
<dbReference type="RefSeq" id="WP_068216774.1">
    <property type="nucleotide sequence ID" value="NZ_LRPC01000001.1"/>
</dbReference>
<keyword evidence="5" id="KW-0997">Cell inner membrane</keyword>
<dbReference type="STRING" id="333140.AWW68_03865"/>
<dbReference type="Gene3D" id="1.20.120.160">
    <property type="entry name" value="HPT domain"/>
    <property type="match status" value="1"/>
</dbReference>
<dbReference type="Pfam" id="PF02518">
    <property type="entry name" value="HATPase_c"/>
    <property type="match status" value="1"/>
</dbReference>
<evidence type="ECO:0000256" key="8">
    <source>
        <dbReference type="ARBA" id="ARBA00022692"/>
    </source>
</evidence>
<dbReference type="CDD" id="cd00082">
    <property type="entry name" value="HisKA"/>
    <property type="match status" value="1"/>
</dbReference>
<keyword evidence="13" id="KW-0472">Membrane</keyword>
<dbReference type="InterPro" id="IPR003661">
    <property type="entry name" value="HisK_dim/P_dom"/>
</dbReference>
<name>A0A150XGR9_9BACT</name>
<dbReference type="PROSITE" id="PS50894">
    <property type="entry name" value="HPT"/>
    <property type="match status" value="1"/>
</dbReference>
<dbReference type="EC" id="2.7.13.3" evidence="3"/>
<keyword evidence="21" id="KW-1185">Reference proteome</keyword>
<keyword evidence="9" id="KW-0418">Kinase</keyword>
<dbReference type="CDD" id="cd16922">
    <property type="entry name" value="HATPase_EvgS-ArcB-TorS-like"/>
    <property type="match status" value="1"/>
</dbReference>
<evidence type="ECO:0000256" key="6">
    <source>
        <dbReference type="ARBA" id="ARBA00022553"/>
    </source>
</evidence>
<gene>
    <name evidence="20" type="ORF">AWW68_03865</name>
</gene>
<dbReference type="InterPro" id="IPR036641">
    <property type="entry name" value="HPT_dom_sf"/>
</dbReference>
<dbReference type="CDD" id="cd00156">
    <property type="entry name" value="REC"/>
    <property type="match status" value="1"/>
</dbReference>
<dbReference type="Pfam" id="PF00512">
    <property type="entry name" value="HisKA"/>
    <property type="match status" value="1"/>
</dbReference>
<dbReference type="FunFam" id="1.10.287.130:FF:000001">
    <property type="entry name" value="Two-component sensor histidine kinase"/>
    <property type="match status" value="1"/>
</dbReference>
<dbReference type="OrthoDB" id="9811889at2"/>
<dbReference type="InterPro" id="IPR003594">
    <property type="entry name" value="HATPase_dom"/>
</dbReference>
<keyword evidence="8" id="KW-0812">Transmembrane</keyword>
<proteinExistence type="predicted"/>
<feature type="domain" description="Response regulatory" evidence="18">
    <location>
        <begin position="403"/>
        <end position="519"/>
    </location>
</feature>
<dbReference type="SMART" id="SM00387">
    <property type="entry name" value="HATPase_c"/>
    <property type="match status" value="1"/>
</dbReference>
<evidence type="ECO:0000256" key="10">
    <source>
        <dbReference type="ARBA" id="ARBA00022840"/>
    </source>
</evidence>
<evidence type="ECO:0000256" key="16">
    <source>
        <dbReference type="SAM" id="Coils"/>
    </source>
</evidence>
<dbReference type="InterPro" id="IPR005467">
    <property type="entry name" value="His_kinase_dom"/>
</dbReference>
<keyword evidence="12" id="KW-0902">Two-component regulatory system</keyword>
<keyword evidence="6 15" id="KW-0597">Phosphoprotein</keyword>
<dbReference type="InterPro" id="IPR011006">
    <property type="entry name" value="CheY-like_superfamily"/>
</dbReference>
<dbReference type="SMART" id="SM00448">
    <property type="entry name" value="REC"/>
    <property type="match status" value="1"/>
</dbReference>
<evidence type="ECO:0000259" key="18">
    <source>
        <dbReference type="PROSITE" id="PS50110"/>
    </source>
</evidence>
<dbReference type="GO" id="GO:0000155">
    <property type="term" value="F:phosphorelay sensor kinase activity"/>
    <property type="evidence" value="ECO:0007669"/>
    <property type="project" value="InterPro"/>
</dbReference>
<dbReference type="SUPFAM" id="SSF47384">
    <property type="entry name" value="Homodimeric domain of signal transducing histidine kinase"/>
    <property type="match status" value="1"/>
</dbReference>
<dbReference type="SUPFAM" id="SSF52172">
    <property type="entry name" value="CheY-like"/>
    <property type="match status" value="1"/>
</dbReference>
<dbReference type="PROSITE" id="PS50110">
    <property type="entry name" value="RESPONSE_REGULATORY"/>
    <property type="match status" value="1"/>
</dbReference>
<dbReference type="InterPro" id="IPR001789">
    <property type="entry name" value="Sig_transdc_resp-reg_receiver"/>
</dbReference>
<dbReference type="FunFam" id="3.30.565.10:FF:000010">
    <property type="entry name" value="Sensor histidine kinase RcsC"/>
    <property type="match status" value="1"/>
</dbReference>
<evidence type="ECO:0000256" key="9">
    <source>
        <dbReference type="ARBA" id="ARBA00022777"/>
    </source>
</evidence>
<dbReference type="Gene3D" id="1.10.287.130">
    <property type="match status" value="1"/>
</dbReference>
<dbReference type="SUPFAM" id="SSF55874">
    <property type="entry name" value="ATPase domain of HSP90 chaperone/DNA topoisomerase II/histidine kinase"/>
    <property type="match status" value="1"/>
</dbReference>
<evidence type="ECO:0000256" key="13">
    <source>
        <dbReference type="ARBA" id="ARBA00023136"/>
    </source>
</evidence>
<keyword evidence="10" id="KW-0067">ATP-binding</keyword>
<dbReference type="PANTHER" id="PTHR43047">
    <property type="entry name" value="TWO-COMPONENT HISTIDINE PROTEIN KINASE"/>
    <property type="match status" value="1"/>
</dbReference>
<dbReference type="Pfam" id="PF00072">
    <property type="entry name" value="Response_reg"/>
    <property type="match status" value="1"/>
</dbReference>
<protein>
    <recommendedName>
        <fullName evidence="3">histidine kinase</fullName>
        <ecNumber evidence="3">2.7.13.3</ecNumber>
    </recommendedName>
</protein>
<feature type="domain" description="HPt" evidence="19">
    <location>
        <begin position="542"/>
        <end position="637"/>
    </location>
</feature>